<dbReference type="SUPFAM" id="SSF56784">
    <property type="entry name" value="HAD-like"/>
    <property type="match status" value="1"/>
</dbReference>
<dbReference type="Gene3D" id="3.40.50.1000">
    <property type="entry name" value="HAD superfamily/HAD-like"/>
    <property type="match status" value="1"/>
</dbReference>
<gene>
    <name evidence="1" type="ORF">INF35_11790</name>
</gene>
<dbReference type="NCBIfam" id="TIGR01549">
    <property type="entry name" value="HAD-SF-IA-v1"/>
    <property type="match status" value="1"/>
</dbReference>
<accession>A0ABR9R5Q8</accession>
<dbReference type="PANTHER" id="PTHR18901:SF38">
    <property type="entry name" value="PSEUDOURIDINE-5'-PHOSPHATASE"/>
    <property type="match status" value="1"/>
</dbReference>
<comment type="caution">
    <text evidence="1">The sequence shown here is derived from an EMBL/GenBank/DDBJ whole genome shotgun (WGS) entry which is preliminary data.</text>
</comment>
<dbReference type="InterPro" id="IPR023214">
    <property type="entry name" value="HAD_sf"/>
</dbReference>
<dbReference type="PRINTS" id="PR00413">
    <property type="entry name" value="HADHALOGNASE"/>
</dbReference>
<dbReference type="PANTHER" id="PTHR18901">
    <property type="entry name" value="2-DEOXYGLUCOSE-6-PHOSPHATE PHOSPHATASE 2"/>
    <property type="match status" value="1"/>
</dbReference>
<dbReference type="Gene3D" id="1.10.150.240">
    <property type="entry name" value="Putative phosphatase, domain 2"/>
    <property type="match status" value="1"/>
</dbReference>
<sequence length="226" mass="24665">MIQGVIFDMDGLMFDTERIWTTLWAPALEKLGLPAPCEAFVSGARGLAGENMLRHLRQYYPQCDPNVLLAAVRAEGKTALANGAPAKPGLFALLDYLEEKKIPRIVASSSSHETIQRYLRISGADRYFTDTVCGDDAKASKPDPEIFLVAARHLGLPPEHCLVLEDSFNGVRAGHASGAVTVMVPDLQQPTEEILSLCDACCKDLNEVLDHLRHGGEEPFPRKAAL</sequence>
<dbReference type="InterPro" id="IPR036412">
    <property type="entry name" value="HAD-like_sf"/>
</dbReference>
<dbReference type="InterPro" id="IPR023198">
    <property type="entry name" value="PGP-like_dom2"/>
</dbReference>
<dbReference type="RefSeq" id="WP_193502639.1">
    <property type="nucleotide sequence ID" value="NZ_JADCKC010000003.1"/>
</dbReference>
<dbReference type="EMBL" id="JADCKC010000003">
    <property type="protein sequence ID" value="MBE5038469.1"/>
    <property type="molecule type" value="Genomic_DNA"/>
</dbReference>
<dbReference type="Proteomes" id="UP000768567">
    <property type="component" value="Unassembled WGS sequence"/>
</dbReference>
<reference evidence="1 2" key="1">
    <citation type="submission" date="2020-10" db="EMBL/GenBank/DDBJ databases">
        <title>ChiBAC.</title>
        <authorList>
            <person name="Zenner C."/>
            <person name="Hitch T.C.A."/>
            <person name="Clavel T."/>
        </authorList>
    </citation>
    <scope>NUCLEOTIDE SEQUENCE [LARGE SCALE GENOMIC DNA]</scope>
    <source>
        <strain evidence="1 2">DSM 109015</strain>
    </source>
</reference>
<evidence type="ECO:0000313" key="2">
    <source>
        <dbReference type="Proteomes" id="UP000768567"/>
    </source>
</evidence>
<keyword evidence="2" id="KW-1185">Reference proteome</keyword>
<dbReference type="SFLD" id="SFLDG01129">
    <property type="entry name" value="C1.5:_HAD__Beta-PGM__Phosphata"/>
    <property type="match status" value="1"/>
</dbReference>
<dbReference type="NCBIfam" id="TIGR01509">
    <property type="entry name" value="HAD-SF-IA-v3"/>
    <property type="match status" value="1"/>
</dbReference>
<dbReference type="Pfam" id="PF00702">
    <property type="entry name" value="Hydrolase"/>
    <property type="match status" value="1"/>
</dbReference>
<dbReference type="SFLD" id="SFLDS00003">
    <property type="entry name" value="Haloacid_Dehalogenase"/>
    <property type="match status" value="1"/>
</dbReference>
<organism evidence="1 2">
    <name type="scientific">Gemmiger gallinarum</name>
    <dbReference type="NCBI Taxonomy" id="2779354"/>
    <lineage>
        <taxon>Bacteria</taxon>
        <taxon>Bacillati</taxon>
        <taxon>Bacillota</taxon>
        <taxon>Clostridia</taxon>
        <taxon>Eubacteriales</taxon>
        <taxon>Gemmiger</taxon>
    </lineage>
</organism>
<evidence type="ECO:0000313" key="1">
    <source>
        <dbReference type="EMBL" id="MBE5038469.1"/>
    </source>
</evidence>
<dbReference type="InterPro" id="IPR006439">
    <property type="entry name" value="HAD-SF_hydro_IA"/>
</dbReference>
<name>A0ABR9R5Q8_9FIRM</name>
<protein>
    <submittedName>
        <fullName evidence="1">HAD family phosphatase</fullName>
    </submittedName>
</protein>
<proteinExistence type="predicted"/>